<evidence type="ECO:0000313" key="1">
    <source>
        <dbReference type="EMBL" id="KAK7082559.1"/>
    </source>
</evidence>
<evidence type="ECO:0000313" key="2">
    <source>
        <dbReference type="Proteomes" id="UP001381693"/>
    </source>
</evidence>
<dbReference type="AlphaFoldDB" id="A0AAN8XN50"/>
<dbReference type="Proteomes" id="UP001381693">
    <property type="component" value="Unassembled WGS sequence"/>
</dbReference>
<comment type="caution">
    <text evidence="1">The sequence shown here is derived from an EMBL/GenBank/DDBJ whole genome shotgun (WGS) entry which is preliminary data.</text>
</comment>
<name>A0AAN8XN50_HALRR</name>
<keyword evidence="2" id="KW-1185">Reference proteome</keyword>
<gene>
    <name evidence="1" type="ORF">SK128_011474</name>
</gene>
<accession>A0AAN8XN50</accession>
<proteinExistence type="predicted"/>
<sequence>MPLLTSDRDGARTLDLTPQSRGRYLLSHGDYCILNTIYEKLCRNNKTYMNLCSETAHVKNIFHLSDKVRGLQKQHLRGTIFWLSSPRTLFSLCIIIREMYFNLEAGPEDRSSVSSASPPYVTLLSYHSIPLLPPVNIVTIGGYTPLPFLFSRK</sequence>
<organism evidence="1 2">
    <name type="scientific">Halocaridina rubra</name>
    <name type="common">Hawaiian red shrimp</name>
    <dbReference type="NCBI Taxonomy" id="373956"/>
    <lineage>
        <taxon>Eukaryota</taxon>
        <taxon>Metazoa</taxon>
        <taxon>Ecdysozoa</taxon>
        <taxon>Arthropoda</taxon>
        <taxon>Crustacea</taxon>
        <taxon>Multicrustacea</taxon>
        <taxon>Malacostraca</taxon>
        <taxon>Eumalacostraca</taxon>
        <taxon>Eucarida</taxon>
        <taxon>Decapoda</taxon>
        <taxon>Pleocyemata</taxon>
        <taxon>Caridea</taxon>
        <taxon>Atyoidea</taxon>
        <taxon>Atyidae</taxon>
        <taxon>Halocaridina</taxon>
    </lineage>
</organism>
<protein>
    <submittedName>
        <fullName evidence="1">Uncharacterized protein</fullName>
    </submittedName>
</protein>
<dbReference type="EMBL" id="JAXCGZ010003971">
    <property type="protein sequence ID" value="KAK7082559.1"/>
    <property type="molecule type" value="Genomic_DNA"/>
</dbReference>
<reference evidence="1 2" key="1">
    <citation type="submission" date="2023-11" db="EMBL/GenBank/DDBJ databases">
        <title>Halocaridina rubra genome assembly.</title>
        <authorList>
            <person name="Smith C."/>
        </authorList>
    </citation>
    <scope>NUCLEOTIDE SEQUENCE [LARGE SCALE GENOMIC DNA]</scope>
    <source>
        <strain evidence="1">EP-1</strain>
        <tissue evidence="1">Whole</tissue>
    </source>
</reference>